<dbReference type="AlphaFoldDB" id="A0A4C1Y7Q0"/>
<evidence type="ECO:0000313" key="1">
    <source>
        <dbReference type="EMBL" id="GBP70465.1"/>
    </source>
</evidence>
<sequence length="123" mass="13945">MVSLEGSRESDNRRVLIHSLEECPNAGVIEDSIFLGTSLPWLRNEADVRSPDRFSLLAGRSLPRIRSGKEAEIRQRECCTDFLNGRWRGRRYLIGETPPCYRQSAPYLFTLSLDEVKGSGLVC</sequence>
<organism evidence="1 2">
    <name type="scientific">Eumeta variegata</name>
    <name type="common">Bagworm moth</name>
    <name type="synonym">Eumeta japonica</name>
    <dbReference type="NCBI Taxonomy" id="151549"/>
    <lineage>
        <taxon>Eukaryota</taxon>
        <taxon>Metazoa</taxon>
        <taxon>Ecdysozoa</taxon>
        <taxon>Arthropoda</taxon>
        <taxon>Hexapoda</taxon>
        <taxon>Insecta</taxon>
        <taxon>Pterygota</taxon>
        <taxon>Neoptera</taxon>
        <taxon>Endopterygota</taxon>
        <taxon>Lepidoptera</taxon>
        <taxon>Glossata</taxon>
        <taxon>Ditrysia</taxon>
        <taxon>Tineoidea</taxon>
        <taxon>Psychidae</taxon>
        <taxon>Oiketicinae</taxon>
        <taxon>Eumeta</taxon>
    </lineage>
</organism>
<keyword evidence="2" id="KW-1185">Reference proteome</keyword>
<gene>
    <name evidence="1" type="ORF">EVAR_52806_1</name>
</gene>
<dbReference type="Proteomes" id="UP000299102">
    <property type="component" value="Unassembled WGS sequence"/>
</dbReference>
<proteinExistence type="predicted"/>
<name>A0A4C1Y7Q0_EUMVA</name>
<comment type="caution">
    <text evidence="1">The sequence shown here is derived from an EMBL/GenBank/DDBJ whole genome shotgun (WGS) entry which is preliminary data.</text>
</comment>
<dbReference type="EMBL" id="BGZK01001075">
    <property type="protein sequence ID" value="GBP70465.1"/>
    <property type="molecule type" value="Genomic_DNA"/>
</dbReference>
<evidence type="ECO:0000313" key="2">
    <source>
        <dbReference type="Proteomes" id="UP000299102"/>
    </source>
</evidence>
<reference evidence="1 2" key="1">
    <citation type="journal article" date="2019" name="Commun. Biol.">
        <title>The bagworm genome reveals a unique fibroin gene that provides high tensile strength.</title>
        <authorList>
            <person name="Kono N."/>
            <person name="Nakamura H."/>
            <person name="Ohtoshi R."/>
            <person name="Tomita M."/>
            <person name="Numata K."/>
            <person name="Arakawa K."/>
        </authorList>
    </citation>
    <scope>NUCLEOTIDE SEQUENCE [LARGE SCALE GENOMIC DNA]</scope>
</reference>
<protein>
    <submittedName>
        <fullName evidence="1">Uncharacterized protein</fullName>
    </submittedName>
</protein>
<accession>A0A4C1Y7Q0</accession>